<dbReference type="PANTHER" id="PTHR21445">
    <property type="entry name" value="ENDONUCLEASE IV ENDODEOXYRIBONUCLEASE IV"/>
    <property type="match status" value="1"/>
</dbReference>
<evidence type="ECO:0000256" key="5">
    <source>
        <dbReference type="ARBA" id="ARBA00022763"/>
    </source>
</evidence>
<evidence type="ECO:0000256" key="8">
    <source>
        <dbReference type="ARBA" id="ARBA00023204"/>
    </source>
</evidence>
<dbReference type="InterPro" id="IPR013022">
    <property type="entry name" value="Xyl_isomerase-like_TIM-brl"/>
</dbReference>
<accession>A0ABW3L0D7</accession>
<protein>
    <submittedName>
        <fullName evidence="10">Deoxyribonuclease IV</fullName>
        <ecNumber evidence="10">3.1.21.2</ecNumber>
    </submittedName>
</protein>
<sequence>MKFGSHVSIRDGYLGAAQSAKAMNAASFQFFPKNPRGLTVKAFDKVDAKQCKEFCIEQGLVSIAHTPYPTTLTPTDDAKRRKVIVSLLNDLEIADTCGAIGTVVHLGKSISPDPLESYRRMIDMLDEVLEKWEGNCLILLENNAGVPGSIGTTMEELVKVRELCKNSAKLGFCLDTCHAFASGLWNGENWGEVLEKGNRLGYFDHLKAVHLNNSKYASGSGKDRHANIFNDGFIKENHFDSILTSKLQADIPFILETPKEKISHQQEIELLNRKWSTKS</sequence>
<comment type="cofactor">
    <cofactor evidence="1">
        <name>Zn(2+)</name>
        <dbReference type="ChEBI" id="CHEBI:29105"/>
    </cofactor>
</comment>
<evidence type="ECO:0000256" key="3">
    <source>
        <dbReference type="ARBA" id="ARBA00022722"/>
    </source>
</evidence>
<keyword evidence="6 10" id="KW-0378">Hydrolase</keyword>
<dbReference type="PROSITE" id="PS00730">
    <property type="entry name" value="AP_NUCLEASE_F2_2"/>
    <property type="match status" value="1"/>
</dbReference>
<feature type="domain" description="Xylose isomerase-like TIM barrel" evidence="9">
    <location>
        <begin position="19"/>
        <end position="271"/>
    </location>
</feature>
<evidence type="ECO:0000259" key="9">
    <source>
        <dbReference type="Pfam" id="PF01261"/>
    </source>
</evidence>
<dbReference type="Pfam" id="PF01261">
    <property type="entry name" value="AP_endonuc_2"/>
    <property type="match status" value="1"/>
</dbReference>
<keyword evidence="4" id="KW-0479">Metal-binding</keyword>
<keyword evidence="8" id="KW-0234">DNA repair</keyword>
<proteinExistence type="inferred from homology"/>
<evidence type="ECO:0000313" key="11">
    <source>
        <dbReference type="Proteomes" id="UP001596990"/>
    </source>
</evidence>
<dbReference type="Proteomes" id="UP001596990">
    <property type="component" value="Unassembled WGS sequence"/>
</dbReference>
<evidence type="ECO:0000256" key="7">
    <source>
        <dbReference type="ARBA" id="ARBA00022833"/>
    </source>
</evidence>
<dbReference type="InterPro" id="IPR001719">
    <property type="entry name" value="AP_endonuc_2"/>
</dbReference>
<dbReference type="InterPro" id="IPR036237">
    <property type="entry name" value="Xyl_isomerase-like_sf"/>
</dbReference>
<evidence type="ECO:0000256" key="2">
    <source>
        <dbReference type="ARBA" id="ARBA00005340"/>
    </source>
</evidence>
<gene>
    <name evidence="10" type="ORF">ACFQ2J_05430</name>
</gene>
<dbReference type="GO" id="GO:0008833">
    <property type="term" value="F:deoxyribonuclease IV (phage-T4-induced) activity"/>
    <property type="evidence" value="ECO:0007669"/>
    <property type="project" value="UniProtKB-EC"/>
</dbReference>
<dbReference type="EMBL" id="JBHTKL010000001">
    <property type="protein sequence ID" value="MFD1018640.1"/>
    <property type="molecule type" value="Genomic_DNA"/>
</dbReference>
<dbReference type="SMART" id="SM00518">
    <property type="entry name" value="AP2Ec"/>
    <property type="match status" value="1"/>
</dbReference>
<keyword evidence="5" id="KW-0227">DNA damage</keyword>
<organism evidence="10 11">
    <name type="scientific">Thalassobacillus hwangdonensis</name>
    <dbReference type="NCBI Taxonomy" id="546108"/>
    <lineage>
        <taxon>Bacteria</taxon>
        <taxon>Bacillati</taxon>
        <taxon>Bacillota</taxon>
        <taxon>Bacilli</taxon>
        <taxon>Bacillales</taxon>
        <taxon>Bacillaceae</taxon>
        <taxon>Thalassobacillus</taxon>
    </lineage>
</organism>
<keyword evidence="7" id="KW-0862">Zinc</keyword>
<dbReference type="SUPFAM" id="SSF51658">
    <property type="entry name" value="Xylose isomerase-like"/>
    <property type="match status" value="1"/>
</dbReference>
<name>A0ABW3L0D7_9BACI</name>
<keyword evidence="3" id="KW-0540">Nuclease</keyword>
<evidence type="ECO:0000256" key="4">
    <source>
        <dbReference type="ARBA" id="ARBA00022723"/>
    </source>
</evidence>
<dbReference type="NCBIfam" id="TIGR00587">
    <property type="entry name" value="nfo"/>
    <property type="match status" value="1"/>
</dbReference>
<dbReference type="PROSITE" id="PS51432">
    <property type="entry name" value="AP_NUCLEASE_F2_4"/>
    <property type="match status" value="1"/>
</dbReference>
<dbReference type="InterPro" id="IPR018246">
    <property type="entry name" value="AP_endonuc_F2_Zn_BS"/>
</dbReference>
<evidence type="ECO:0000256" key="6">
    <source>
        <dbReference type="ARBA" id="ARBA00022801"/>
    </source>
</evidence>
<dbReference type="RefSeq" id="WP_386057292.1">
    <property type="nucleotide sequence ID" value="NZ_JBHTKL010000001.1"/>
</dbReference>
<reference evidence="11" key="1">
    <citation type="journal article" date="2019" name="Int. J. Syst. Evol. Microbiol.">
        <title>The Global Catalogue of Microorganisms (GCM) 10K type strain sequencing project: providing services to taxonomists for standard genome sequencing and annotation.</title>
        <authorList>
            <consortium name="The Broad Institute Genomics Platform"/>
            <consortium name="The Broad Institute Genome Sequencing Center for Infectious Disease"/>
            <person name="Wu L."/>
            <person name="Ma J."/>
        </authorList>
    </citation>
    <scope>NUCLEOTIDE SEQUENCE [LARGE SCALE GENOMIC DNA]</scope>
    <source>
        <strain evidence="11">CCUG 56607</strain>
    </source>
</reference>
<dbReference type="Gene3D" id="3.20.20.150">
    <property type="entry name" value="Divalent-metal-dependent TIM barrel enzymes"/>
    <property type="match status" value="1"/>
</dbReference>
<dbReference type="PANTHER" id="PTHR21445:SF0">
    <property type="entry name" value="APURINIC-APYRIMIDINIC ENDONUCLEASE"/>
    <property type="match status" value="1"/>
</dbReference>
<comment type="similarity">
    <text evidence="2">Belongs to the AP endonuclease 2 family.</text>
</comment>
<keyword evidence="11" id="KW-1185">Reference proteome</keyword>
<comment type="caution">
    <text evidence="10">The sequence shown here is derived from an EMBL/GenBank/DDBJ whole genome shotgun (WGS) entry which is preliminary data.</text>
</comment>
<dbReference type="EC" id="3.1.21.2" evidence="10"/>
<evidence type="ECO:0000256" key="1">
    <source>
        <dbReference type="ARBA" id="ARBA00001947"/>
    </source>
</evidence>
<evidence type="ECO:0000313" key="10">
    <source>
        <dbReference type="EMBL" id="MFD1018640.1"/>
    </source>
</evidence>
<dbReference type="CDD" id="cd00019">
    <property type="entry name" value="AP2Ec"/>
    <property type="match status" value="1"/>
</dbReference>